<name>A0A5R9IZ20_9PROT</name>
<feature type="domain" description="AB hydrolase-1" evidence="7">
    <location>
        <begin position="26"/>
        <end position="147"/>
    </location>
</feature>
<evidence type="ECO:0000256" key="2">
    <source>
        <dbReference type="ARBA" id="ARBA00011245"/>
    </source>
</evidence>
<feature type="active site" description="Nucleophile" evidence="6">
    <location>
        <position position="99"/>
    </location>
</feature>
<dbReference type="AlphaFoldDB" id="A0A5R9IZ20"/>
<reference evidence="8 9" key="1">
    <citation type="submission" date="2019-05" db="EMBL/GenBank/DDBJ databases">
        <authorList>
            <person name="Pankratov T."/>
            <person name="Grouzdev D."/>
        </authorList>
    </citation>
    <scope>NUCLEOTIDE SEQUENCE [LARGE SCALE GENOMIC DNA]</scope>
    <source>
        <strain evidence="8 9">KEBCLARHB70R</strain>
    </source>
</reference>
<dbReference type="RefSeq" id="WP_138327894.1">
    <property type="nucleotide sequence ID" value="NZ_VCDI01000011.1"/>
</dbReference>
<comment type="function">
    <text evidence="6">Catalyzes hydrolytic cleavage of carbon-halogen bonds in halogenated aliphatic compounds, leading to the formation of the corresponding primary alcohols, halide ions and protons.</text>
</comment>
<dbReference type="SUPFAM" id="SSF53474">
    <property type="entry name" value="alpha/beta-Hydrolases"/>
    <property type="match status" value="1"/>
</dbReference>
<evidence type="ECO:0000256" key="6">
    <source>
        <dbReference type="HAMAP-Rule" id="MF_01231"/>
    </source>
</evidence>
<dbReference type="PANTHER" id="PTHR43798:SF24">
    <property type="entry name" value="CIS-3-ALKYL-4-ALKYLOXETAN-2-ONE DECARBOXYLASE"/>
    <property type="match status" value="1"/>
</dbReference>
<dbReference type="EC" id="3.8.1.5" evidence="3 6"/>
<evidence type="ECO:0000256" key="3">
    <source>
        <dbReference type="ARBA" id="ARBA00012065"/>
    </source>
</evidence>
<comment type="catalytic activity">
    <reaction evidence="6">
        <text>1-haloalkane + H2O = a halide anion + a primary alcohol + H(+)</text>
        <dbReference type="Rhea" id="RHEA:19081"/>
        <dbReference type="ChEBI" id="CHEBI:15377"/>
        <dbReference type="ChEBI" id="CHEBI:15378"/>
        <dbReference type="ChEBI" id="CHEBI:15734"/>
        <dbReference type="ChEBI" id="CHEBI:16042"/>
        <dbReference type="ChEBI" id="CHEBI:18060"/>
        <dbReference type="EC" id="3.8.1.5"/>
    </reaction>
</comment>
<dbReference type="GO" id="GO:0016020">
    <property type="term" value="C:membrane"/>
    <property type="evidence" value="ECO:0007669"/>
    <property type="project" value="TreeGrafter"/>
</dbReference>
<evidence type="ECO:0000313" key="9">
    <source>
        <dbReference type="Proteomes" id="UP000305654"/>
    </source>
</evidence>
<evidence type="ECO:0000256" key="1">
    <source>
        <dbReference type="ARBA" id="ARBA00007213"/>
    </source>
</evidence>
<dbReference type="PRINTS" id="PR00412">
    <property type="entry name" value="EPOXHYDRLASE"/>
</dbReference>
<dbReference type="NCBIfam" id="NF002938">
    <property type="entry name" value="PRK03592.1"/>
    <property type="match status" value="1"/>
</dbReference>
<proteinExistence type="inferred from homology"/>
<keyword evidence="9" id="KW-1185">Reference proteome</keyword>
<evidence type="ECO:0000259" key="7">
    <source>
        <dbReference type="Pfam" id="PF00561"/>
    </source>
</evidence>
<accession>A0A5R9IZ20</accession>
<comment type="caution">
    <text evidence="8">The sequence shown here is derived from an EMBL/GenBank/DDBJ whole genome shotgun (WGS) entry which is preliminary data.</text>
</comment>
<dbReference type="HAMAP" id="MF_01231">
    <property type="entry name" value="Haloalk_dehal_type2"/>
    <property type="match status" value="1"/>
</dbReference>
<feature type="active site" description="Proton acceptor" evidence="6">
    <location>
        <position position="265"/>
    </location>
</feature>
<dbReference type="InterPro" id="IPR023594">
    <property type="entry name" value="Haloalkane_dehalogenase_2"/>
</dbReference>
<dbReference type="InterPro" id="IPR029058">
    <property type="entry name" value="AB_hydrolase_fold"/>
</dbReference>
<dbReference type="Pfam" id="PF00561">
    <property type="entry name" value="Abhydrolase_1"/>
    <property type="match status" value="1"/>
</dbReference>
<dbReference type="GO" id="GO:0018786">
    <property type="term" value="F:haloalkane dehalogenase activity"/>
    <property type="evidence" value="ECO:0007669"/>
    <property type="project" value="UniProtKB-UniRule"/>
</dbReference>
<gene>
    <name evidence="6" type="primary">dhaA</name>
    <name evidence="8" type="ORF">FE263_20420</name>
</gene>
<dbReference type="EMBL" id="VCDI01000011">
    <property type="protein sequence ID" value="TLU70734.1"/>
    <property type="molecule type" value="Genomic_DNA"/>
</dbReference>
<keyword evidence="4 6" id="KW-0378">Hydrolase</keyword>
<dbReference type="Proteomes" id="UP000305654">
    <property type="component" value="Unassembled WGS sequence"/>
</dbReference>
<protein>
    <recommendedName>
        <fullName evidence="5 6">Haloalkane dehalogenase</fullName>
        <ecNumber evidence="3 6">3.8.1.5</ecNumber>
    </recommendedName>
</protein>
<comment type="subunit">
    <text evidence="2 6">Monomer.</text>
</comment>
<dbReference type="InterPro" id="IPR000073">
    <property type="entry name" value="AB_hydrolase_1"/>
</dbReference>
<feature type="active site" description="Proton donor" evidence="6">
    <location>
        <position position="123"/>
    </location>
</feature>
<evidence type="ECO:0000313" key="8">
    <source>
        <dbReference type="EMBL" id="TLU70734.1"/>
    </source>
</evidence>
<sequence>MMHQRPMKKLEVFGSQMAYVDEGSGPAVLFLHGNPMSSYLWRNVIPHVAPHARCIAPDLIGFGDSDKPDLAYRVPDQARYLDQFIEILGLGDVVLVLHDWGSALGLDWARRHPRRIRGLALMEFICPQPTWLDMNPVVAQHFQEFRDPAGSRKLLIDENAFIERIVPENIVRQLPPEDLDAYRRPFLDPASREPIWRFPNDLPIAGEPVDVYTMAVAYHDWLLETEVPKLFFWADPGALIPVERAAYYQTRLKACHSVALGEGIHYVQEDHPDLIGREIAGWLTNLHSSAELR</sequence>
<dbReference type="OrthoDB" id="9804723at2"/>
<evidence type="ECO:0000256" key="4">
    <source>
        <dbReference type="ARBA" id="ARBA00022801"/>
    </source>
</evidence>
<organism evidence="8 9">
    <name type="scientific">Lichenicoccus roseus</name>
    <dbReference type="NCBI Taxonomy" id="2683649"/>
    <lineage>
        <taxon>Bacteria</taxon>
        <taxon>Pseudomonadati</taxon>
        <taxon>Pseudomonadota</taxon>
        <taxon>Alphaproteobacteria</taxon>
        <taxon>Acetobacterales</taxon>
        <taxon>Acetobacteraceae</taxon>
        <taxon>Lichenicoccus</taxon>
    </lineage>
</organism>
<comment type="similarity">
    <text evidence="1 6">Belongs to the haloalkane dehalogenase family. Type 2 subfamily.</text>
</comment>
<evidence type="ECO:0000256" key="5">
    <source>
        <dbReference type="ARBA" id="ARBA00040785"/>
    </source>
</evidence>
<dbReference type="PANTHER" id="PTHR43798">
    <property type="entry name" value="MONOACYLGLYCEROL LIPASE"/>
    <property type="match status" value="1"/>
</dbReference>
<dbReference type="Gene3D" id="3.40.50.1820">
    <property type="entry name" value="alpha/beta hydrolase"/>
    <property type="match status" value="1"/>
</dbReference>
<dbReference type="PRINTS" id="PR00111">
    <property type="entry name" value="ABHYDROLASE"/>
</dbReference>
<dbReference type="InterPro" id="IPR000639">
    <property type="entry name" value="Epox_hydrolase-like"/>
</dbReference>
<dbReference type="InterPro" id="IPR050266">
    <property type="entry name" value="AB_hydrolase_sf"/>
</dbReference>